<protein>
    <recommendedName>
        <fullName evidence="2">Neprosin PEP catalytic domain-containing protein</fullName>
    </recommendedName>
</protein>
<gene>
    <name evidence="3" type="ORF">TRITD_3Bv1G264710</name>
</gene>
<keyword evidence="4" id="KW-1185">Reference proteome</keyword>
<accession>A0A9R1QY58</accession>
<dbReference type="PROSITE" id="PS52045">
    <property type="entry name" value="NEPROSIN_PEP_CD"/>
    <property type="match status" value="1"/>
</dbReference>
<feature type="signal peptide" evidence="1">
    <location>
        <begin position="1"/>
        <end position="26"/>
    </location>
</feature>
<name>A0A9R1QY58_TRITD</name>
<keyword evidence="1" id="KW-0732">Signal</keyword>
<dbReference type="EMBL" id="LT934116">
    <property type="protein sequence ID" value="VAH85426.1"/>
    <property type="molecule type" value="Genomic_DNA"/>
</dbReference>
<feature type="chain" id="PRO_5040275491" description="Neprosin PEP catalytic domain-containing protein" evidence="1">
    <location>
        <begin position="27"/>
        <end position="385"/>
    </location>
</feature>
<proteinExistence type="predicted"/>
<feature type="domain" description="Neprosin PEP catalytic" evidence="2">
    <location>
        <begin position="134"/>
        <end position="385"/>
    </location>
</feature>
<dbReference type="Pfam" id="PF14365">
    <property type="entry name" value="Neprosin_AP"/>
    <property type="match status" value="1"/>
</dbReference>
<dbReference type="PANTHER" id="PTHR31589:SF100">
    <property type="entry name" value="NEPROSIN DOMAIN-CONTAINING PROTEIN"/>
    <property type="match status" value="1"/>
</dbReference>
<evidence type="ECO:0000313" key="4">
    <source>
        <dbReference type="Proteomes" id="UP000324705"/>
    </source>
</evidence>
<dbReference type="InterPro" id="IPR004314">
    <property type="entry name" value="Neprosin"/>
</dbReference>
<dbReference type="Gramene" id="TRITD3Bv1G264710.1">
    <property type="protein sequence ID" value="TRITD3Bv1G264710.1"/>
    <property type="gene ID" value="TRITD3Bv1G264710"/>
</dbReference>
<evidence type="ECO:0000313" key="3">
    <source>
        <dbReference type="EMBL" id="VAH85426.1"/>
    </source>
</evidence>
<evidence type="ECO:0000256" key="1">
    <source>
        <dbReference type="SAM" id="SignalP"/>
    </source>
</evidence>
<dbReference type="AlphaFoldDB" id="A0A9R1QY58"/>
<dbReference type="InterPro" id="IPR053168">
    <property type="entry name" value="Glutamic_endopeptidase"/>
</dbReference>
<dbReference type="Pfam" id="PF03080">
    <property type="entry name" value="Neprosin"/>
    <property type="match status" value="1"/>
</dbReference>
<evidence type="ECO:0000259" key="2">
    <source>
        <dbReference type="PROSITE" id="PS52045"/>
    </source>
</evidence>
<dbReference type="Proteomes" id="UP000324705">
    <property type="component" value="Chromosome 3B"/>
</dbReference>
<sequence>MVSKMKESQAIRALLLLSFLVLATRGIDTTTMERENDSQILAHRKVNKIVMMEGGDVYDCIDVNVQPTLGHPLLKHHKIQMEPSSLPVGQRIKSPSPNGVLQAHLSIVECPTGMVPIIRNNRRGHIAAHITEQVINKDEQLEMAGIRYSDDLYGVRATINVYEPKVKKDSKDISQSGVLIDNGPTGQEEGVGACYSVAPNSTGDSFARFHVIWRDGKLHKPCYDHVCPGFVQVSHRVGLGGRVLPVSVYNGPQYVIDIYIFKDPKIANWWVMYGEEKTPVGYWPSSLFSHFKDKGIYSFWGGFVQGPTASSDSPQIGSGHFASEGYGKAAFMRSIQIVDKNNKLVTPNSHKDLVGTTDITKYSIDGYKVDNHGMHMYYGGPGNMV</sequence>
<dbReference type="PANTHER" id="PTHR31589">
    <property type="entry name" value="PROTEIN, PUTATIVE (DUF239)-RELATED-RELATED"/>
    <property type="match status" value="1"/>
</dbReference>
<reference evidence="3 4" key="1">
    <citation type="submission" date="2017-09" db="EMBL/GenBank/DDBJ databases">
        <authorList>
            <consortium name="International Durum Wheat Genome Sequencing Consortium (IDWGSC)"/>
            <person name="Milanesi L."/>
        </authorList>
    </citation>
    <scope>NUCLEOTIDE SEQUENCE [LARGE SCALE GENOMIC DNA]</scope>
    <source>
        <strain evidence="4">cv. Svevo</strain>
    </source>
</reference>
<organism evidence="3 4">
    <name type="scientific">Triticum turgidum subsp. durum</name>
    <name type="common">Durum wheat</name>
    <name type="synonym">Triticum durum</name>
    <dbReference type="NCBI Taxonomy" id="4567"/>
    <lineage>
        <taxon>Eukaryota</taxon>
        <taxon>Viridiplantae</taxon>
        <taxon>Streptophyta</taxon>
        <taxon>Embryophyta</taxon>
        <taxon>Tracheophyta</taxon>
        <taxon>Spermatophyta</taxon>
        <taxon>Magnoliopsida</taxon>
        <taxon>Liliopsida</taxon>
        <taxon>Poales</taxon>
        <taxon>Poaceae</taxon>
        <taxon>BOP clade</taxon>
        <taxon>Pooideae</taxon>
        <taxon>Triticodae</taxon>
        <taxon>Triticeae</taxon>
        <taxon>Triticinae</taxon>
        <taxon>Triticum</taxon>
    </lineage>
</organism>
<dbReference type="OMA" id="DPKIANW"/>
<dbReference type="InterPro" id="IPR025521">
    <property type="entry name" value="Neprosin_propep"/>
</dbReference>